<feature type="compositionally biased region" description="Basic and acidic residues" evidence="1">
    <location>
        <begin position="126"/>
        <end position="135"/>
    </location>
</feature>
<dbReference type="AlphaFoldDB" id="A0A316W0E6"/>
<keyword evidence="3" id="KW-1185">Reference proteome</keyword>
<dbReference type="RefSeq" id="XP_025369758.1">
    <property type="nucleotide sequence ID" value="XM_025517014.1"/>
</dbReference>
<evidence type="ECO:0000256" key="1">
    <source>
        <dbReference type="SAM" id="MobiDB-lite"/>
    </source>
</evidence>
<accession>A0A316W0E6</accession>
<reference evidence="2 3" key="1">
    <citation type="journal article" date="2018" name="Mol. Biol. Evol.">
        <title>Broad Genomic Sampling Reveals a Smut Pathogenic Ancestry of the Fungal Clade Ustilaginomycotina.</title>
        <authorList>
            <person name="Kijpornyongpan T."/>
            <person name="Mondo S.J."/>
            <person name="Barry K."/>
            <person name="Sandor L."/>
            <person name="Lee J."/>
            <person name="Lipzen A."/>
            <person name="Pangilinan J."/>
            <person name="LaButti K."/>
            <person name="Hainaut M."/>
            <person name="Henrissat B."/>
            <person name="Grigoriev I.V."/>
            <person name="Spatafora J.W."/>
            <person name="Aime M.C."/>
        </authorList>
    </citation>
    <scope>NUCLEOTIDE SEQUENCE [LARGE SCALE GENOMIC DNA]</scope>
    <source>
        <strain evidence="2 3">MCA 4658</strain>
    </source>
</reference>
<organism evidence="2 3">
    <name type="scientific">Ceraceosorus guamensis</name>
    <dbReference type="NCBI Taxonomy" id="1522189"/>
    <lineage>
        <taxon>Eukaryota</taxon>
        <taxon>Fungi</taxon>
        <taxon>Dikarya</taxon>
        <taxon>Basidiomycota</taxon>
        <taxon>Ustilaginomycotina</taxon>
        <taxon>Exobasidiomycetes</taxon>
        <taxon>Ceraceosorales</taxon>
        <taxon>Ceraceosoraceae</taxon>
        <taxon>Ceraceosorus</taxon>
    </lineage>
</organism>
<dbReference type="GeneID" id="37038884"/>
<protein>
    <submittedName>
        <fullName evidence="2">Uncharacterized protein</fullName>
    </submittedName>
</protein>
<dbReference type="EMBL" id="KZ819378">
    <property type="protein sequence ID" value="PWN42598.1"/>
    <property type="molecule type" value="Genomic_DNA"/>
</dbReference>
<evidence type="ECO:0000313" key="3">
    <source>
        <dbReference type="Proteomes" id="UP000245783"/>
    </source>
</evidence>
<feature type="region of interest" description="Disordered" evidence="1">
    <location>
        <begin position="123"/>
        <end position="150"/>
    </location>
</feature>
<name>A0A316W0E6_9BASI</name>
<sequence>MSIRFHARTPLLSLWHDPNSPESVRLLQELHKRLSASSASKAGRSVADASRSEAQGYLELVARSAPGSEEPFAELQIIDRHSNPPTETQWQSIRSYLPAHVATPSAFVQGAIDSATMQGAATASVEHAHGNDGRQTHPAAVGSAAAPPDGSVRTRIREARAYKPQSAVPLASESTSPALASEKEPYAATPVQPIATQNAEMQKATDLSGVDEDTSALPVRLRPGPILVAWDDGVAAADWAGAKEILDRLEKRNQTKGAGRGSSCVIA</sequence>
<dbReference type="Proteomes" id="UP000245783">
    <property type="component" value="Unassembled WGS sequence"/>
</dbReference>
<dbReference type="OrthoDB" id="10297450at2759"/>
<dbReference type="InParanoid" id="A0A316W0E6"/>
<evidence type="ECO:0000313" key="2">
    <source>
        <dbReference type="EMBL" id="PWN42598.1"/>
    </source>
</evidence>
<proteinExistence type="predicted"/>
<gene>
    <name evidence="2" type="ORF">IE81DRAFT_366526</name>
</gene>